<dbReference type="OrthoDB" id="1922476at2759"/>
<comment type="caution">
    <text evidence="1">The sequence shown here is derived from an EMBL/GenBank/DDBJ whole genome shotgun (WGS) entry which is preliminary data.</text>
</comment>
<dbReference type="SMR" id="A0A445AMI3"/>
<gene>
    <name evidence="1" type="ORF">Ahy_B01g051682</name>
</gene>
<dbReference type="Gramene" id="arahy.Tifrunner.gnm2.ann2.Ah11g036100.1">
    <property type="protein sequence ID" value="arahy.Tifrunner.gnm2.ann2.Ah11g036100.1-CDS-1"/>
    <property type="gene ID" value="arahy.Tifrunner.gnm2.ann2.Ah11g036100"/>
</dbReference>
<evidence type="ECO:0000313" key="2">
    <source>
        <dbReference type="Proteomes" id="UP000289738"/>
    </source>
</evidence>
<dbReference type="Proteomes" id="UP000289738">
    <property type="component" value="Chromosome B01"/>
</dbReference>
<dbReference type="PANTHER" id="PTHR33703:SF14">
    <property type="entry name" value="WOUND-INDUCED PROTEIN, WUN1-RELATED"/>
    <property type="match status" value="1"/>
</dbReference>
<proteinExistence type="predicted"/>
<accession>A0A445AMI3</accession>
<dbReference type="EMBL" id="SDMP01000011">
    <property type="protein sequence ID" value="RYR27662.1"/>
    <property type="molecule type" value="Genomic_DNA"/>
</dbReference>
<protein>
    <recommendedName>
        <fullName evidence="3">Wound-induced protein 1</fullName>
    </recommendedName>
</protein>
<sequence length="165" mass="18840">MKRERISGALPAAEQEERNRKIVKSVYKALRGGGDTAKVEKIVGKELEWWYHGPPHWHHMMKALTGKSTGDCFEFRPRRVKAIGDERVIVEGWEGVGEYWVHVWGLKQGIISQLREYFNTLVTVVVVVRVDEDGGGCKRQEEVSLWRTTSWARARGSLPDLVLAI</sequence>
<dbReference type="SUPFAM" id="SSF54427">
    <property type="entry name" value="NTF2-like"/>
    <property type="match status" value="1"/>
</dbReference>
<dbReference type="AlphaFoldDB" id="A0A445AMI3"/>
<name>A0A445AMI3_ARAHY</name>
<dbReference type="STRING" id="3818.A0A445AMI3"/>
<organism evidence="1 2">
    <name type="scientific">Arachis hypogaea</name>
    <name type="common">Peanut</name>
    <dbReference type="NCBI Taxonomy" id="3818"/>
    <lineage>
        <taxon>Eukaryota</taxon>
        <taxon>Viridiplantae</taxon>
        <taxon>Streptophyta</taxon>
        <taxon>Embryophyta</taxon>
        <taxon>Tracheophyta</taxon>
        <taxon>Spermatophyta</taxon>
        <taxon>Magnoliopsida</taxon>
        <taxon>eudicotyledons</taxon>
        <taxon>Gunneridae</taxon>
        <taxon>Pentapetalae</taxon>
        <taxon>rosids</taxon>
        <taxon>fabids</taxon>
        <taxon>Fabales</taxon>
        <taxon>Fabaceae</taxon>
        <taxon>Papilionoideae</taxon>
        <taxon>50 kb inversion clade</taxon>
        <taxon>dalbergioids sensu lato</taxon>
        <taxon>Dalbergieae</taxon>
        <taxon>Pterocarpus clade</taxon>
        <taxon>Arachis</taxon>
    </lineage>
</organism>
<evidence type="ECO:0008006" key="3">
    <source>
        <dbReference type="Google" id="ProtNLM"/>
    </source>
</evidence>
<evidence type="ECO:0000313" key="1">
    <source>
        <dbReference type="EMBL" id="RYR27662.1"/>
    </source>
</evidence>
<dbReference type="InterPro" id="IPR009798">
    <property type="entry name" value="Wun1-like"/>
</dbReference>
<reference evidence="1 2" key="1">
    <citation type="submission" date="2019-01" db="EMBL/GenBank/DDBJ databases">
        <title>Sequencing of cultivated peanut Arachis hypogaea provides insights into genome evolution and oil improvement.</title>
        <authorList>
            <person name="Chen X."/>
        </authorList>
    </citation>
    <scope>NUCLEOTIDE SEQUENCE [LARGE SCALE GENOMIC DNA]</scope>
    <source>
        <strain evidence="2">cv. Fuhuasheng</strain>
        <tissue evidence="1">Leaves</tissue>
    </source>
</reference>
<keyword evidence="2" id="KW-1185">Reference proteome</keyword>
<dbReference type="PANTHER" id="PTHR33703">
    <property type="entry name" value="OS07G0691300 PROTEIN"/>
    <property type="match status" value="1"/>
</dbReference>
<dbReference type="Gene3D" id="3.10.450.50">
    <property type="match status" value="1"/>
</dbReference>
<dbReference type="Pfam" id="PF07107">
    <property type="entry name" value="WI12"/>
    <property type="match status" value="1"/>
</dbReference>
<dbReference type="InterPro" id="IPR032710">
    <property type="entry name" value="NTF2-like_dom_sf"/>
</dbReference>